<feature type="compositionally biased region" description="Polar residues" evidence="1">
    <location>
        <begin position="41"/>
        <end position="53"/>
    </location>
</feature>
<reference evidence="2" key="1">
    <citation type="submission" date="2021-06" db="EMBL/GenBank/DDBJ databases">
        <authorList>
            <consortium name="Wellcome Sanger Institute Data Sharing"/>
        </authorList>
    </citation>
    <scope>NUCLEOTIDE SEQUENCE [LARGE SCALE GENOMIC DNA]</scope>
</reference>
<proteinExistence type="predicted"/>
<feature type="compositionally biased region" description="Polar residues" evidence="1">
    <location>
        <begin position="62"/>
        <end position="73"/>
    </location>
</feature>
<keyword evidence="3" id="KW-1185">Reference proteome</keyword>
<evidence type="ECO:0000313" key="3">
    <source>
        <dbReference type="Proteomes" id="UP000694620"/>
    </source>
</evidence>
<feature type="compositionally biased region" description="Basic and acidic residues" evidence="1">
    <location>
        <begin position="29"/>
        <end position="39"/>
    </location>
</feature>
<evidence type="ECO:0000313" key="2">
    <source>
        <dbReference type="Ensembl" id="ENSECRP00000024307.1"/>
    </source>
</evidence>
<dbReference type="AlphaFoldDB" id="A0A8C4SYZ8"/>
<reference evidence="2" key="2">
    <citation type="submission" date="2025-08" db="UniProtKB">
        <authorList>
            <consortium name="Ensembl"/>
        </authorList>
    </citation>
    <scope>IDENTIFICATION</scope>
</reference>
<protein>
    <submittedName>
        <fullName evidence="2">Uncharacterized protein</fullName>
    </submittedName>
</protein>
<reference evidence="2" key="3">
    <citation type="submission" date="2025-09" db="UniProtKB">
        <authorList>
            <consortium name="Ensembl"/>
        </authorList>
    </citation>
    <scope>IDENTIFICATION</scope>
</reference>
<sequence length="73" mass="8122">MTHVYQRGDGESPVIADISTAWLFSVTNEDQHTENKENCQPDLSNNGGVNITSKARHHAKIQRNSGTNENRSN</sequence>
<feature type="region of interest" description="Disordered" evidence="1">
    <location>
        <begin position="29"/>
        <end position="73"/>
    </location>
</feature>
<name>A0A8C4SYZ8_ERPCA</name>
<dbReference type="Ensembl" id="ENSECRT00000024841.1">
    <property type="protein sequence ID" value="ENSECRP00000024307.1"/>
    <property type="gene ID" value="ENSECRG00000016459.1"/>
</dbReference>
<evidence type="ECO:0000256" key="1">
    <source>
        <dbReference type="SAM" id="MobiDB-lite"/>
    </source>
</evidence>
<dbReference type="Proteomes" id="UP000694620">
    <property type="component" value="Chromosome 14"/>
</dbReference>
<organism evidence="2 3">
    <name type="scientific">Erpetoichthys calabaricus</name>
    <name type="common">Rope fish</name>
    <name type="synonym">Calamoichthys calabaricus</name>
    <dbReference type="NCBI Taxonomy" id="27687"/>
    <lineage>
        <taxon>Eukaryota</taxon>
        <taxon>Metazoa</taxon>
        <taxon>Chordata</taxon>
        <taxon>Craniata</taxon>
        <taxon>Vertebrata</taxon>
        <taxon>Euteleostomi</taxon>
        <taxon>Actinopterygii</taxon>
        <taxon>Polypteriformes</taxon>
        <taxon>Polypteridae</taxon>
        <taxon>Erpetoichthys</taxon>
    </lineage>
</organism>
<accession>A0A8C4SYZ8</accession>